<dbReference type="SUPFAM" id="SSF48403">
    <property type="entry name" value="Ankyrin repeat"/>
    <property type="match status" value="1"/>
</dbReference>
<dbReference type="PANTHER" id="PTHR24198:SF165">
    <property type="entry name" value="ANKYRIN REPEAT-CONTAINING PROTEIN-RELATED"/>
    <property type="match status" value="1"/>
</dbReference>
<dbReference type="PANTHER" id="PTHR24198">
    <property type="entry name" value="ANKYRIN REPEAT AND PROTEIN KINASE DOMAIN-CONTAINING PROTEIN"/>
    <property type="match status" value="1"/>
</dbReference>
<keyword evidence="6" id="KW-1185">Reference proteome</keyword>
<dbReference type="AlphaFoldDB" id="A0A8J9ZA34"/>
<keyword evidence="1" id="KW-0677">Repeat</keyword>
<feature type="compositionally biased region" description="Polar residues" evidence="4">
    <location>
        <begin position="346"/>
        <end position="366"/>
    </location>
</feature>
<dbReference type="OrthoDB" id="7464126at2759"/>
<feature type="region of interest" description="Disordered" evidence="4">
    <location>
        <begin position="346"/>
        <end position="374"/>
    </location>
</feature>
<keyword evidence="2 3" id="KW-0040">ANK repeat</keyword>
<protein>
    <submittedName>
        <fullName evidence="5">ANK2 protein</fullName>
    </submittedName>
</protein>
<evidence type="ECO:0000256" key="2">
    <source>
        <dbReference type="ARBA" id="ARBA00023043"/>
    </source>
</evidence>
<dbReference type="InterPro" id="IPR036770">
    <property type="entry name" value="Ankyrin_rpt-contain_sf"/>
</dbReference>
<reference evidence="5" key="1">
    <citation type="submission" date="2022-01" db="EMBL/GenBank/DDBJ databases">
        <authorList>
            <person name="Braso-Vives M."/>
        </authorList>
    </citation>
    <scope>NUCLEOTIDE SEQUENCE</scope>
</reference>
<evidence type="ECO:0000256" key="3">
    <source>
        <dbReference type="PROSITE-ProRule" id="PRU00023"/>
    </source>
</evidence>
<dbReference type="PROSITE" id="PS50088">
    <property type="entry name" value="ANK_REPEAT"/>
    <property type="match status" value="1"/>
</dbReference>
<name>A0A8J9ZA34_BRALA</name>
<evidence type="ECO:0000256" key="4">
    <source>
        <dbReference type="SAM" id="MobiDB-lite"/>
    </source>
</evidence>
<evidence type="ECO:0000313" key="6">
    <source>
        <dbReference type="Proteomes" id="UP000838412"/>
    </source>
</evidence>
<sequence length="460" mass="51985">MPSDLPSQNDMPKNNYNPNQTFATWLGATSSEQLWDSIHHGNLPEVRRLARSRLIDLNKPFVLHQRDPAHSGREERHNPSFLLWACRTADVGIVEALVAAGADVDRCGYLPTRWGSDWQCSVWDAEKHSYTPLIYAVEQRNVDLVRKLIVSCAADPNATNIQHRAPLHFAARIELSKTSAGNKDCEKTREQIVDILLKAGARADLADRHGITPLHVAAEKLDVLVCKTLLQRKYSCTTNINAITKDGRTPLNSMLQFGLQIYDEEIAMITKMLVNRGASLHTGTRGYTPLHLATENGLSKTVQVLVHAGSDIQATTTKGLTSLDLAYRGNHWRVVRYLHRCVNGSMKSQDTSQSDPQAIHSSTAPGEQNLPPPQSILQSSLEKDKKKISILMTKIDDFLQQILTEKSKEKLSSIDVERDNWHQPEDKQQHRDQVFFRLPENKKHLDNDRRVKKKRVTFRL</sequence>
<dbReference type="Gene3D" id="1.25.40.20">
    <property type="entry name" value="Ankyrin repeat-containing domain"/>
    <property type="match status" value="2"/>
</dbReference>
<dbReference type="PROSITE" id="PS50297">
    <property type="entry name" value="ANK_REP_REGION"/>
    <property type="match status" value="1"/>
</dbReference>
<proteinExistence type="predicted"/>
<dbReference type="Proteomes" id="UP000838412">
    <property type="component" value="Chromosome 17"/>
</dbReference>
<gene>
    <name evidence="5" type="primary">ANK2</name>
    <name evidence="5" type="ORF">BLAG_LOCUS10785</name>
</gene>
<dbReference type="EMBL" id="OV696702">
    <property type="protein sequence ID" value="CAH1249807.1"/>
    <property type="molecule type" value="Genomic_DNA"/>
</dbReference>
<dbReference type="GO" id="GO:0005737">
    <property type="term" value="C:cytoplasm"/>
    <property type="evidence" value="ECO:0007669"/>
    <property type="project" value="TreeGrafter"/>
</dbReference>
<dbReference type="Pfam" id="PF12796">
    <property type="entry name" value="Ank_2"/>
    <property type="match status" value="2"/>
</dbReference>
<dbReference type="InterPro" id="IPR002110">
    <property type="entry name" value="Ankyrin_rpt"/>
</dbReference>
<evidence type="ECO:0000256" key="1">
    <source>
        <dbReference type="ARBA" id="ARBA00022737"/>
    </source>
</evidence>
<feature type="repeat" description="ANK" evidence="3">
    <location>
        <begin position="285"/>
        <end position="317"/>
    </location>
</feature>
<accession>A0A8J9ZA34</accession>
<evidence type="ECO:0000313" key="5">
    <source>
        <dbReference type="EMBL" id="CAH1249807.1"/>
    </source>
</evidence>
<dbReference type="SMART" id="SM00248">
    <property type="entry name" value="ANK"/>
    <property type="match status" value="6"/>
</dbReference>
<organism evidence="5 6">
    <name type="scientific">Branchiostoma lanceolatum</name>
    <name type="common">Common lancelet</name>
    <name type="synonym">Amphioxus lanceolatum</name>
    <dbReference type="NCBI Taxonomy" id="7740"/>
    <lineage>
        <taxon>Eukaryota</taxon>
        <taxon>Metazoa</taxon>
        <taxon>Chordata</taxon>
        <taxon>Cephalochordata</taxon>
        <taxon>Leptocardii</taxon>
        <taxon>Amphioxiformes</taxon>
        <taxon>Branchiostomatidae</taxon>
        <taxon>Branchiostoma</taxon>
    </lineage>
</organism>